<dbReference type="Proteomes" id="UP000000673">
    <property type="component" value="Unassembled WGS sequence"/>
</dbReference>
<dbReference type="OMA" id="SACVCDF"/>
<sequence length="733" mass="76913">MCDCTGAGCNNEEFPANRQQCVSCDGTTCNSEASSVTYCDDPYDVCVTLQRANGNVMKSCEKALTPADAAYCTATPSRCTFCGKQHCNGVPFETGSTAMATAPVQCYACEGTGCLRSSALLATCRLYDDDCFSSFTGLNPSRRGCLSGLATAARIECKAGGTSGSRCTICTGTECNLQGHPDHKCLSCSSVKDAGCIDPSTTVPSLQPVQCPAPTTEIATEAQCLTKSRGIVTERGCVTSATDLLGCEDGLTACSTCSVETAGAGCNANVFPSDRRRCTIGTSANAFCPNPHDDCFQIMQSSTGTRKRGCRSMLTEAERSFCTANSNKCRFCSTDNCNVAEITFDYLECLSCDSAVDQRCATDPTALTTYERCAACASAIIVVDGKATTRRGCLASLPAEVSQACPATAGSSTSCQRCTTNRCNAVNFPANRLQCYRCSNPPCVSHEAIRLEYCPLYAANDNCILQKDSGDALVRLDCRSSLTEAEQLSCASGPVGRCQSCSTAACNNPTGYSTTGSCVRCRSSLNPLCSNGAPQLEPEPCGDPTNSVCYTRLVDAGSLTGLTERGCLSELSSAEQERCHRDDLCVTCSSRVSANCNTNQYPVAPLRCYQCDSRTDGESCKASQLSNVVAPVCPQYDPANKCYTIIQSNGDTVRKCSTAAREVECGTASVCEVCLFGGCNGRPILDIVVTEPPGTTTTPGPTGGATARACPLLLSIFVLLLAGLALGTRQSNS</sequence>
<dbReference type="PANTHER" id="PTHR21721:SF27">
    <property type="entry name" value="GH09876P"/>
    <property type="match status" value="1"/>
</dbReference>
<dbReference type="eggNOG" id="ENOG502T83P">
    <property type="taxonomic scope" value="Eukaryota"/>
</dbReference>
<dbReference type="PANTHER" id="PTHR21721">
    <property type="entry name" value="GH09876P-RELATED"/>
    <property type="match status" value="1"/>
</dbReference>
<keyword evidence="5" id="KW-1185">Reference proteome</keyword>
<dbReference type="InterPro" id="IPR008472">
    <property type="entry name" value="DUF753"/>
</dbReference>
<reference evidence="3 5" key="1">
    <citation type="journal article" date="2010" name="BMC Genomics">
        <title>Combination of measures distinguishes pre-miRNAs from other stem-loops in the genome of the newly sequenced Anopheles darlingi.</title>
        <authorList>
            <person name="Mendes N.D."/>
            <person name="Freitas A.T."/>
            <person name="Vasconcelos A.T."/>
            <person name="Sagot M.F."/>
        </authorList>
    </citation>
    <scope>NUCLEOTIDE SEQUENCE</scope>
</reference>
<keyword evidence="1" id="KW-1133">Transmembrane helix</keyword>
<reference evidence="4" key="4">
    <citation type="submission" date="2015-06" db="UniProtKB">
        <authorList>
            <consortium name="EnsemblMetazoa"/>
        </authorList>
    </citation>
    <scope>IDENTIFICATION</scope>
</reference>
<dbReference type="Pfam" id="PF05444">
    <property type="entry name" value="DUF753"/>
    <property type="match status" value="7"/>
</dbReference>
<dbReference type="VEuPathDB" id="VectorBase:ADAR2_010932"/>
<dbReference type="EMBL" id="ADMH02001692">
    <property type="protein sequence ID" value="ETN61418.1"/>
    <property type="molecule type" value="Genomic_DNA"/>
</dbReference>
<feature type="domain" description="DUF753" evidence="2">
    <location>
        <begin position="348"/>
        <end position="424"/>
    </location>
</feature>
<dbReference type="HOGENOM" id="CLU_016465_0_0_1"/>
<proteinExistence type="predicted"/>
<gene>
    <name evidence="3" type="ORF">AND_006930</name>
</gene>
<feature type="domain" description="DUF753" evidence="2">
    <location>
        <begin position="607"/>
        <end position="680"/>
    </location>
</feature>
<evidence type="ECO:0000259" key="2">
    <source>
        <dbReference type="Pfam" id="PF05444"/>
    </source>
</evidence>
<feature type="domain" description="DUF753" evidence="2">
    <location>
        <begin position="277"/>
        <end position="338"/>
    </location>
</feature>
<feature type="domain" description="DUF753" evidence="2">
    <location>
        <begin position="105"/>
        <end position="176"/>
    </location>
</feature>
<dbReference type="VEuPathDB" id="VectorBase:ADAC006930"/>
<accession>W5JDL4</accession>
<protein>
    <recommendedName>
        <fullName evidence="2">DUF753 domain-containing protein</fullName>
    </recommendedName>
</protein>
<reference evidence="3" key="2">
    <citation type="submission" date="2010-05" db="EMBL/GenBank/DDBJ databases">
        <authorList>
            <person name="Almeida L.G."/>
            <person name="Nicolas M.F."/>
            <person name="Souza R.C."/>
            <person name="Vasconcelos A.T.R."/>
        </authorList>
    </citation>
    <scope>NUCLEOTIDE SEQUENCE</scope>
</reference>
<keyword evidence="1" id="KW-0812">Transmembrane</keyword>
<feature type="domain" description="DUF753" evidence="2">
    <location>
        <begin position="517"/>
        <end position="597"/>
    </location>
</feature>
<feature type="transmembrane region" description="Helical" evidence="1">
    <location>
        <begin position="711"/>
        <end position="728"/>
    </location>
</feature>
<dbReference type="EnsemblMetazoa" id="ADAC006930-RA">
    <property type="protein sequence ID" value="ADAC006930-PA"/>
    <property type="gene ID" value="ADAC006930"/>
</dbReference>
<keyword evidence="1" id="KW-0472">Membrane</keyword>
<organism evidence="3">
    <name type="scientific">Anopheles darlingi</name>
    <name type="common">Mosquito</name>
    <dbReference type="NCBI Taxonomy" id="43151"/>
    <lineage>
        <taxon>Eukaryota</taxon>
        <taxon>Metazoa</taxon>
        <taxon>Ecdysozoa</taxon>
        <taxon>Arthropoda</taxon>
        <taxon>Hexapoda</taxon>
        <taxon>Insecta</taxon>
        <taxon>Pterygota</taxon>
        <taxon>Neoptera</taxon>
        <taxon>Endopterygota</taxon>
        <taxon>Diptera</taxon>
        <taxon>Nematocera</taxon>
        <taxon>Culicoidea</taxon>
        <taxon>Culicidae</taxon>
        <taxon>Anophelinae</taxon>
        <taxon>Anopheles</taxon>
    </lineage>
</organism>
<feature type="domain" description="DUF753" evidence="2">
    <location>
        <begin position="19"/>
        <end position="88"/>
    </location>
</feature>
<evidence type="ECO:0000313" key="4">
    <source>
        <dbReference type="EnsemblMetazoa" id="ADAC006930-PA"/>
    </source>
</evidence>
<reference evidence="3" key="3">
    <citation type="journal article" date="2013" name="Nucleic Acids Res.">
        <title>The genome of Anopheles darlingi, the main neotropical malaria vector.</title>
        <authorList>
            <person name="Marinotti O."/>
            <person name="Cerqueira G.C."/>
            <person name="de Almeida L.G."/>
            <person name="Ferro M.I."/>
            <person name="Loreto E.L."/>
            <person name="Zaha A."/>
            <person name="Teixeira S.M."/>
            <person name="Wespiser A.R."/>
            <person name="Almeida E Silva A."/>
            <person name="Schlindwein A.D."/>
            <person name="Pacheco A.C."/>
            <person name="Silva A.L."/>
            <person name="Graveley B.R."/>
            <person name="Walenz B.P."/>
            <person name="Lima Bde A."/>
            <person name="Ribeiro C.A."/>
            <person name="Nunes-Silva C.G."/>
            <person name="de Carvalho C.R."/>
            <person name="Soares C.M."/>
            <person name="de Menezes C.B."/>
            <person name="Matiolli C."/>
            <person name="Caffrey D."/>
            <person name="Araujo D.A."/>
            <person name="de Oliveira D.M."/>
            <person name="Golenbock D."/>
            <person name="Grisard E.C."/>
            <person name="Fantinatti-Garboggini F."/>
            <person name="de Carvalho F.M."/>
            <person name="Barcellos F.G."/>
            <person name="Prosdocimi F."/>
            <person name="May G."/>
            <person name="Azevedo Junior G.M."/>
            <person name="Guimaraes G.M."/>
            <person name="Goldman G.H."/>
            <person name="Padilha I.Q."/>
            <person name="Batista Jda S."/>
            <person name="Ferro J.A."/>
            <person name="Ribeiro J.M."/>
            <person name="Fietto J.L."/>
            <person name="Dabbas K.M."/>
            <person name="Cerdeira L."/>
            <person name="Agnez-Lima L.F."/>
            <person name="Brocchi M."/>
            <person name="de Carvalho M.O."/>
            <person name="Teixeira Mde M."/>
            <person name="Diniz Maia Mde M."/>
            <person name="Goldman M.H."/>
            <person name="Cruz Schneider M.P."/>
            <person name="Felipe M.S."/>
            <person name="Hungria M."/>
            <person name="Nicolas M.F."/>
            <person name="Pereira M."/>
            <person name="Montes M.A."/>
            <person name="Cantao M.E."/>
            <person name="Vincentz M."/>
            <person name="Rafael M.S."/>
            <person name="Silverman N."/>
            <person name="Stoco P.H."/>
            <person name="Souza R.C."/>
            <person name="Vicentini R."/>
            <person name="Gazzinelli R.T."/>
            <person name="Neves Rde O."/>
            <person name="Silva R."/>
            <person name="Astolfi-Filho S."/>
            <person name="Maciel T.E."/>
            <person name="Urmenyi T.P."/>
            <person name="Tadei W.P."/>
            <person name="Camargo E.P."/>
            <person name="de Vasconcelos A.T."/>
        </authorList>
    </citation>
    <scope>NUCLEOTIDE SEQUENCE</scope>
</reference>
<evidence type="ECO:0000313" key="5">
    <source>
        <dbReference type="Proteomes" id="UP000000673"/>
    </source>
</evidence>
<evidence type="ECO:0000256" key="1">
    <source>
        <dbReference type="SAM" id="Phobius"/>
    </source>
</evidence>
<dbReference type="AlphaFoldDB" id="W5JDL4"/>
<evidence type="ECO:0000313" key="3">
    <source>
        <dbReference type="EMBL" id="ETN61418.1"/>
    </source>
</evidence>
<name>W5JDL4_ANODA</name>
<feature type="domain" description="DUF753" evidence="2">
    <location>
        <begin position="433"/>
        <end position="507"/>
    </location>
</feature>